<gene>
    <name evidence="2" type="ORF">D7Y33_14380</name>
</gene>
<proteinExistence type="predicted"/>
<dbReference type="InterPro" id="IPR022205">
    <property type="entry name" value="DUF3732"/>
</dbReference>
<sequence>MSNIQISSVILWQKNGITRSLDFLHNRVNVITGDSGKGKSSILFIIDYCLLASETTGISKANIDSKVNWYGIKLSVDGKEIVIARPAESAGCTDQAYFNENGIIPDTPDLNVRVDSLKKVLSAAFGIDTELRVPYGGRYIQAGSKVSFRNFLAYCYQDQNTIVAPDHLYIRPTDGRFQESIERTFRMAIGAENVDTAISRSKLAELERKRAAHVRKQDSYREAANSFSEEVSALSIEARSLGVIDQVHDTYHENFAELRKVVQIPSTPTGPRAEVERVEREIFRLTAKNRQLQAFIDNKPTYVASLKQIEDALKPVNAFNSQSEDIFPSQFANQVISKLQRELSEVKESLRNRKSFPFLDEVRKIHEGNEVELRRLRDELDTLNTRRDVQQNPNEYYRFLGRLETKLDIYSQSHTQPVDTQSEEFDDAIADLQKVVDQNDEKNSIAKERLNSLINRVLSHLPLKGYSEFSAHYSEKEKLIHLHSPDLTQIEKMPDVGSASNYLYLHIAHFLAIHEIARTLLIPWMPSFLILDQVSTPYFSSDGQPNDDIRSLDKVLAQLNDFVYRMDKRGGFQIILLEHIAEDHWTSLQLDRFHLVDRELRDDYGLILELAEDDSPRSE</sequence>
<comment type="caution">
    <text evidence="2">The sequence shown here is derived from an EMBL/GenBank/DDBJ whole genome shotgun (WGS) entry which is preliminary data.</text>
</comment>
<dbReference type="AlphaFoldDB" id="A0A2J0T0L4"/>
<dbReference type="Pfam" id="PF12532">
    <property type="entry name" value="DUF3732"/>
    <property type="match status" value="1"/>
</dbReference>
<evidence type="ECO:0000256" key="1">
    <source>
        <dbReference type="SAM" id="Coils"/>
    </source>
</evidence>
<reference evidence="2" key="2">
    <citation type="journal article" date="2020" name="Front. Microbiol.">
        <title>Genetic Variants of the DSF Quorum Sensing System in Stenotrophomonas maltophilia Influence Virulence and Resistance Phenotypes Among Genotypically Diverse Clinical Isolates.</title>
        <authorList>
            <person name="Yero D."/>
            <person name="Huedo P."/>
            <person name="Conchillo-Sole O."/>
            <person name="Martinez-Servat S."/>
            <person name="Mamat U."/>
            <person name="Coves X."/>
            <person name="Llanas F."/>
            <person name="Roca I."/>
            <person name="Vila J."/>
            <person name="Schaible U.E."/>
            <person name="Daura X."/>
            <person name="Gibert I."/>
        </authorList>
    </citation>
    <scope>NUCLEOTIDE SEQUENCE</scope>
    <source>
        <strain evidence="2">OG156</strain>
    </source>
</reference>
<name>A0A2J0T0L4_STEMA</name>
<keyword evidence="1" id="KW-0175">Coiled coil</keyword>
<evidence type="ECO:0000313" key="3">
    <source>
        <dbReference type="Proteomes" id="UP000822271"/>
    </source>
</evidence>
<feature type="coiled-coil region" evidence="1">
    <location>
        <begin position="329"/>
        <end position="386"/>
    </location>
</feature>
<dbReference type="OrthoDB" id="103556at2"/>
<organism evidence="2 3">
    <name type="scientific">Stenotrophomonas maltophilia</name>
    <name type="common">Pseudomonas maltophilia</name>
    <name type="synonym">Xanthomonas maltophilia</name>
    <dbReference type="NCBI Taxonomy" id="40324"/>
    <lineage>
        <taxon>Bacteria</taxon>
        <taxon>Pseudomonadati</taxon>
        <taxon>Pseudomonadota</taxon>
        <taxon>Gammaproteobacteria</taxon>
        <taxon>Lysobacterales</taxon>
        <taxon>Lysobacteraceae</taxon>
        <taxon>Stenotrophomonas</taxon>
        <taxon>Stenotrophomonas maltophilia group</taxon>
    </lineage>
</organism>
<dbReference type="Gene3D" id="3.40.50.300">
    <property type="entry name" value="P-loop containing nucleotide triphosphate hydrolases"/>
    <property type="match status" value="1"/>
</dbReference>
<dbReference type="RefSeq" id="WP_049427764.1">
    <property type="nucleotide sequence ID" value="NZ_CP154630.1"/>
</dbReference>
<protein>
    <submittedName>
        <fullName evidence="2">DUF3732 domain-containing protein</fullName>
    </submittedName>
</protein>
<dbReference type="Proteomes" id="UP000822271">
    <property type="component" value="Unassembled WGS sequence"/>
</dbReference>
<dbReference type="SUPFAM" id="SSF52540">
    <property type="entry name" value="P-loop containing nucleoside triphosphate hydrolases"/>
    <property type="match status" value="1"/>
</dbReference>
<reference evidence="2" key="1">
    <citation type="submission" date="2018-09" db="EMBL/GenBank/DDBJ databases">
        <authorList>
            <person name="Groschel M."/>
            <person name="Kohl T."/>
            <person name="Conchillo-Sole O."/>
            <person name="Mamat U."/>
            <person name="Yero D."/>
            <person name="Niemann S."/>
            <person name="Daura X."/>
            <person name="Gibert I."/>
        </authorList>
    </citation>
    <scope>NUCLEOTIDE SEQUENCE</scope>
    <source>
        <strain evidence="2">OG156</strain>
    </source>
</reference>
<accession>A0A2J0T0L4</accession>
<dbReference type="EMBL" id="RAUE01000024">
    <property type="protein sequence ID" value="MBA0312180.1"/>
    <property type="molecule type" value="Genomic_DNA"/>
</dbReference>
<dbReference type="InterPro" id="IPR027417">
    <property type="entry name" value="P-loop_NTPase"/>
</dbReference>
<evidence type="ECO:0000313" key="2">
    <source>
        <dbReference type="EMBL" id="MBA0312180.1"/>
    </source>
</evidence>